<dbReference type="EMBL" id="JAVFWL010000004">
    <property type="protein sequence ID" value="KAK6748760.1"/>
    <property type="molecule type" value="Genomic_DNA"/>
</dbReference>
<gene>
    <name evidence="7" type="primary">Necator_chrIV.g14703</name>
    <name evidence="7" type="ORF">RB195_001408</name>
</gene>
<keyword evidence="8" id="KW-1185">Reference proteome</keyword>
<accession>A0ABR1DE56</accession>
<dbReference type="Proteomes" id="UP001303046">
    <property type="component" value="Unassembled WGS sequence"/>
</dbReference>
<dbReference type="PANTHER" id="PTHR21183">
    <property type="entry name" value="RIBOSOMAL PROTEIN L47, MITOCHONDRIAL-RELATED"/>
    <property type="match status" value="1"/>
</dbReference>
<evidence type="ECO:0000256" key="4">
    <source>
        <dbReference type="ARBA" id="ARBA00023128"/>
    </source>
</evidence>
<sequence>MLRSLLEAAGSLGSLSRTSTRTFSQTATTSNEILRQFFDDEANFGKSELRPKKRPGRAWSEDELRLKSNSDLHKLWYVCLKERNMLLTMRNAYREHARSMPNPERIDRVNETMKNIETVVHERNDAFYRLETGQGADPPIRTVTSFMGFTYKKQAEEHLEPPNEKNKEYEVPYLDDDAYMMQKLWKEKEFMKERDRRDIENQRRVVTDEMKRNKRSTKSVHLRNFGKLLRCEVRNVRRNVP</sequence>
<keyword evidence="5" id="KW-0687">Ribonucleoprotein</keyword>
<dbReference type="PANTHER" id="PTHR21183:SF18">
    <property type="entry name" value="LARGE RIBOSOMAL SUBUNIT PROTEIN UL29M"/>
    <property type="match status" value="1"/>
</dbReference>
<evidence type="ECO:0000313" key="8">
    <source>
        <dbReference type="Proteomes" id="UP001303046"/>
    </source>
</evidence>
<dbReference type="InterPro" id="IPR038340">
    <property type="entry name" value="MRP-L47_sf"/>
</dbReference>
<protein>
    <recommendedName>
        <fullName evidence="6">Large ribosomal subunit protein uL29m</fullName>
    </recommendedName>
</protein>
<keyword evidence="4" id="KW-0496">Mitochondrion</keyword>
<keyword evidence="3" id="KW-0689">Ribosomal protein</keyword>
<evidence type="ECO:0000256" key="5">
    <source>
        <dbReference type="ARBA" id="ARBA00023274"/>
    </source>
</evidence>
<evidence type="ECO:0000256" key="1">
    <source>
        <dbReference type="ARBA" id="ARBA00004173"/>
    </source>
</evidence>
<evidence type="ECO:0000256" key="6">
    <source>
        <dbReference type="ARBA" id="ARBA00035289"/>
    </source>
</evidence>
<dbReference type="InterPro" id="IPR010729">
    <property type="entry name" value="Ribosomal_uL29_mit"/>
</dbReference>
<comment type="subcellular location">
    <subcellularLocation>
        <location evidence="1">Mitochondrion</location>
    </subcellularLocation>
</comment>
<dbReference type="Pfam" id="PF06984">
    <property type="entry name" value="MRP-L47"/>
    <property type="match status" value="1"/>
</dbReference>
<evidence type="ECO:0000313" key="7">
    <source>
        <dbReference type="EMBL" id="KAK6748760.1"/>
    </source>
</evidence>
<name>A0ABR1DE56_NECAM</name>
<dbReference type="Gene3D" id="6.10.330.20">
    <property type="match status" value="1"/>
</dbReference>
<reference evidence="7 8" key="1">
    <citation type="submission" date="2023-08" db="EMBL/GenBank/DDBJ databases">
        <title>A Necator americanus chromosomal reference genome.</title>
        <authorList>
            <person name="Ilik V."/>
            <person name="Petrzelkova K.J."/>
            <person name="Pardy F."/>
            <person name="Fuh T."/>
            <person name="Niatou-Singa F.S."/>
            <person name="Gouil Q."/>
            <person name="Baker L."/>
            <person name="Ritchie M.E."/>
            <person name="Jex A.R."/>
            <person name="Gazzola D."/>
            <person name="Li H."/>
            <person name="Toshio Fujiwara R."/>
            <person name="Zhan B."/>
            <person name="Aroian R.V."/>
            <person name="Pafco B."/>
            <person name="Schwarz E.M."/>
        </authorList>
    </citation>
    <scope>NUCLEOTIDE SEQUENCE [LARGE SCALE GENOMIC DNA]</scope>
    <source>
        <strain evidence="7 8">Aroian</strain>
        <tissue evidence="7">Whole animal</tissue>
    </source>
</reference>
<comment type="similarity">
    <text evidence="2">Belongs to the universal ribosomal protein uL29 family.</text>
</comment>
<evidence type="ECO:0000256" key="2">
    <source>
        <dbReference type="ARBA" id="ARBA00009254"/>
    </source>
</evidence>
<evidence type="ECO:0000256" key="3">
    <source>
        <dbReference type="ARBA" id="ARBA00022980"/>
    </source>
</evidence>
<comment type="caution">
    <text evidence="7">The sequence shown here is derived from an EMBL/GenBank/DDBJ whole genome shotgun (WGS) entry which is preliminary data.</text>
</comment>
<organism evidence="7 8">
    <name type="scientific">Necator americanus</name>
    <name type="common">Human hookworm</name>
    <dbReference type="NCBI Taxonomy" id="51031"/>
    <lineage>
        <taxon>Eukaryota</taxon>
        <taxon>Metazoa</taxon>
        <taxon>Ecdysozoa</taxon>
        <taxon>Nematoda</taxon>
        <taxon>Chromadorea</taxon>
        <taxon>Rhabditida</taxon>
        <taxon>Rhabditina</taxon>
        <taxon>Rhabditomorpha</taxon>
        <taxon>Strongyloidea</taxon>
        <taxon>Ancylostomatidae</taxon>
        <taxon>Bunostominae</taxon>
        <taxon>Necator</taxon>
    </lineage>
</organism>
<proteinExistence type="inferred from homology"/>